<comment type="similarity">
    <text evidence="7">Belongs to the TonB-dependent receptor family.</text>
</comment>
<evidence type="ECO:0000259" key="8">
    <source>
        <dbReference type="Pfam" id="PF07715"/>
    </source>
</evidence>
<evidence type="ECO:0000256" key="7">
    <source>
        <dbReference type="PROSITE-ProRule" id="PRU01360"/>
    </source>
</evidence>
<dbReference type="InterPro" id="IPR023996">
    <property type="entry name" value="TonB-dep_OMP_SusC/RagA"/>
</dbReference>
<dbReference type="Gene3D" id="2.40.170.20">
    <property type="entry name" value="TonB-dependent receptor, beta-barrel domain"/>
    <property type="match status" value="1"/>
</dbReference>
<name>A0ABT8CFF1_9BACT</name>
<dbReference type="Pfam" id="PF13715">
    <property type="entry name" value="CarbopepD_reg_2"/>
    <property type="match status" value="1"/>
</dbReference>
<evidence type="ECO:0000256" key="3">
    <source>
        <dbReference type="ARBA" id="ARBA00022452"/>
    </source>
</evidence>
<evidence type="ECO:0000256" key="4">
    <source>
        <dbReference type="ARBA" id="ARBA00022692"/>
    </source>
</evidence>
<dbReference type="Pfam" id="PF07715">
    <property type="entry name" value="Plug"/>
    <property type="match status" value="1"/>
</dbReference>
<sequence>MKKYYPKKPEYYFYSRKIWQMSSLFRKAIYGFCISLLFHIQIVAAGSSGHEIHPIVEINVASNNIGLNLTNLDSGEDLNALNVDITISGTVTDENGEPLPGATITVLGTTTGTVTGIDGNYSITVPDDASLVFSYIGYESKTVAIGSQTTINITLLEDTSSLEEVVVVGYGTQKRSDVTGSVARMNTEKTQDLLNTNILQSLKGSVAGMTIGTPDRPGEEPSLRVRGTNSITAGNAPLIVVDGVIYNGSLNNINPNDIETVDILKDASAAAVYGSRSANGVILLTTKKGKTGKPIFNFRANYGISNPVKLIDVLDGPDYIQKVLDFREASGLEAEMENVTNYLNPIEAENYLAGRTVDWYGELVNQATTENYNLSISGGNEVTDYFISGTLFNEKGIVENDNFDRKTIRVNLSNKITNWFKVSISSSFTSLDYSGVPVDLLYGLSPYGSLRNDDGSLRQFPMDDPFFENPYYPTLIDDSDLRNDLWGLVSSELDVPFIPGLRWTMNYSLNKGDRQANRFQNNTLAQQSNGVASQQAFNDFYRIFDNILNYRKVINNRHAIDGTFLYSREYRKASNFRAVSSDFFNQSLGYYSLQLGATQSVSSGFSEQNNLGMMGRLNYSYNDKFSVTATLRRDGSSVFAEGNKYATFKALGLGWIISDEPFMNNVSFFELLKLRASYGENGNQAISRYQTLARLASRNAVYGDGGGVANGVFVNSLANTELGWETTEVYNFGVEFALPGSRLNGSIDYYTSTTRDLLLNRALPETTGQSSILSNIGQVGNKGVEIALNSVNIKTPDFSWETGLIFDRQRNEIQKLYGTDEDGDGIEDDDIASRWFIGHPLGTIFGYGIDGIHQVGESDLPSGYGPGDFRIIDHDGDGDLTGDDRHILGSNNPNYSVSLSNTLRYKRFSLYVMVNSIQGGGNNNFYVGNNIFMHNPNAQFPSWTERFNVVDIDYWTPNNPSNSVASINYIPVRNHPYLEDRSFVRIQDINLGYSLSNETLSKIGFSNLRVYTSIKNLYTFTKWTGYDPENATSIQNVPLMRTLTFGIDASF</sequence>
<accession>A0ABT8CFF1</accession>
<dbReference type="InterPro" id="IPR012910">
    <property type="entry name" value="Plug_dom"/>
</dbReference>
<dbReference type="RefSeq" id="WP_163383007.1">
    <property type="nucleotide sequence ID" value="NZ_JAUFQS010000047.1"/>
</dbReference>
<keyword evidence="9" id="KW-0675">Receptor</keyword>
<evidence type="ECO:0000256" key="6">
    <source>
        <dbReference type="ARBA" id="ARBA00023237"/>
    </source>
</evidence>
<dbReference type="NCBIfam" id="TIGR04057">
    <property type="entry name" value="SusC_RagA_signa"/>
    <property type="match status" value="1"/>
</dbReference>
<dbReference type="EMBL" id="JAUFQS010000047">
    <property type="protein sequence ID" value="MDN3690513.1"/>
    <property type="molecule type" value="Genomic_DNA"/>
</dbReference>
<keyword evidence="4 7" id="KW-0812">Transmembrane</keyword>
<dbReference type="InterPro" id="IPR039426">
    <property type="entry name" value="TonB-dep_rcpt-like"/>
</dbReference>
<dbReference type="SUPFAM" id="SSF49464">
    <property type="entry name" value="Carboxypeptidase regulatory domain-like"/>
    <property type="match status" value="1"/>
</dbReference>
<evidence type="ECO:0000313" key="9">
    <source>
        <dbReference type="EMBL" id="MDN3690513.1"/>
    </source>
</evidence>
<dbReference type="InterPro" id="IPR037066">
    <property type="entry name" value="Plug_dom_sf"/>
</dbReference>
<evidence type="ECO:0000313" key="10">
    <source>
        <dbReference type="Proteomes" id="UP001236663"/>
    </source>
</evidence>
<dbReference type="SUPFAM" id="SSF56935">
    <property type="entry name" value="Porins"/>
    <property type="match status" value="1"/>
</dbReference>
<keyword evidence="3 7" id="KW-1134">Transmembrane beta strand</keyword>
<dbReference type="Proteomes" id="UP001236663">
    <property type="component" value="Unassembled WGS sequence"/>
</dbReference>
<keyword evidence="5 7" id="KW-0472">Membrane</keyword>
<dbReference type="InterPro" id="IPR023997">
    <property type="entry name" value="TonB-dep_OMP_SusC/RagA_CS"/>
</dbReference>
<keyword evidence="2 7" id="KW-0813">Transport</keyword>
<organism evidence="9 10">
    <name type="scientific">Cyclobacterium jeungdonense</name>
    <dbReference type="NCBI Taxonomy" id="708087"/>
    <lineage>
        <taxon>Bacteria</taxon>
        <taxon>Pseudomonadati</taxon>
        <taxon>Bacteroidota</taxon>
        <taxon>Cytophagia</taxon>
        <taxon>Cytophagales</taxon>
        <taxon>Cyclobacteriaceae</taxon>
        <taxon>Cyclobacterium</taxon>
    </lineage>
</organism>
<dbReference type="InterPro" id="IPR008969">
    <property type="entry name" value="CarboxyPept-like_regulatory"/>
</dbReference>
<dbReference type="InterPro" id="IPR036942">
    <property type="entry name" value="Beta-barrel_TonB_sf"/>
</dbReference>
<evidence type="ECO:0000256" key="2">
    <source>
        <dbReference type="ARBA" id="ARBA00022448"/>
    </source>
</evidence>
<dbReference type="NCBIfam" id="TIGR04056">
    <property type="entry name" value="OMP_RagA_SusC"/>
    <property type="match status" value="1"/>
</dbReference>
<keyword evidence="6 7" id="KW-0998">Cell outer membrane</keyword>
<protein>
    <submittedName>
        <fullName evidence="9">TonB-dependent receptor</fullName>
    </submittedName>
</protein>
<comment type="subcellular location">
    <subcellularLocation>
        <location evidence="1 7">Cell outer membrane</location>
        <topology evidence="1 7">Multi-pass membrane protein</topology>
    </subcellularLocation>
</comment>
<dbReference type="Gene3D" id="2.60.40.1120">
    <property type="entry name" value="Carboxypeptidase-like, regulatory domain"/>
    <property type="match status" value="1"/>
</dbReference>
<reference evidence="10" key="1">
    <citation type="journal article" date="2019" name="Int. J. Syst. Evol. Microbiol.">
        <title>The Global Catalogue of Microorganisms (GCM) 10K type strain sequencing project: providing services to taxonomists for standard genome sequencing and annotation.</title>
        <authorList>
            <consortium name="The Broad Institute Genomics Platform"/>
            <consortium name="The Broad Institute Genome Sequencing Center for Infectious Disease"/>
            <person name="Wu L."/>
            <person name="Ma J."/>
        </authorList>
    </citation>
    <scope>NUCLEOTIDE SEQUENCE [LARGE SCALE GENOMIC DNA]</scope>
    <source>
        <strain evidence="10">CECT 7706</strain>
    </source>
</reference>
<evidence type="ECO:0000256" key="1">
    <source>
        <dbReference type="ARBA" id="ARBA00004571"/>
    </source>
</evidence>
<feature type="domain" description="TonB-dependent receptor plug" evidence="8">
    <location>
        <begin position="175"/>
        <end position="281"/>
    </location>
</feature>
<evidence type="ECO:0000256" key="5">
    <source>
        <dbReference type="ARBA" id="ARBA00023136"/>
    </source>
</evidence>
<dbReference type="Gene3D" id="2.170.130.10">
    <property type="entry name" value="TonB-dependent receptor, plug domain"/>
    <property type="match status" value="1"/>
</dbReference>
<proteinExistence type="inferred from homology"/>
<gene>
    <name evidence="9" type="ORF">QWZ15_22025</name>
</gene>
<keyword evidence="10" id="KW-1185">Reference proteome</keyword>
<comment type="caution">
    <text evidence="9">The sequence shown here is derived from an EMBL/GenBank/DDBJ whole genome shotgun (WGS) entry which is preliminary data.</text>
</comment>
<dbReference type="PROSITE" id="PS52016">
    <property type="entry name" value="TONB_DEPENDENT_REC_3"/>
    <property type="match status" value="1"/>
</dbReference>